<dbReference type="PANTHER" id="PTHR22789">
    <property type="entry name" value="FUCULOSE PHOSPHATE ALDOLASE"/>
    <property type="match status" value="1"/>
</dbReference>
<keyword evidence="6" id="KW-0862">Zinc</keyword>
<organism evidence="11 12">
    <name type="scientific">Paractinoplanes ferrugineus</name>
    <dbReference type="NCBI Taxonomy" id="113564"/>
    <lineage>
        <taxon>Bacteria</taxon>
        <taxon>Bacillati</taxon>
        <taxon>Actinomycetota</taxon>
        <taxon>Actinomycetes</taxon>
        <taxon>Micromonosporales</taxon>
        <taxon>Micromonosporaceae</taxon>
        <taxon>Paractinoplanes</taxon>
    </lineage>
</organism>
<evidence type="ECO:0000256" key="3">
    <source>
        <dbReference type="ARBA" id="ARBA00010037"/>
    </source>
</evidence>
<dbReference type="GO" id="GO:0046872">
    <property type="term" value="F:metal ion binding"/>
    <property type="evidence" value="ECO:0007669"/>
    <property type="project" value="UniProtKB-KW"/>
</dbReference>
<evidence type="ECO:0000256" key="9">
    <source>
        <dbReference type="ARBA" id="ARBA00032206"/>
    </source>
</evidence>
<dbReference type="SUPFAM" id="SSF53639">
    <property type="entry name" value="AraD/HMP-PK domain-like"/>
    <property type="match status" value="1"/>
</dbReference>
<name>A0A919J9P8_9ACTN</name>
<keyword evidence="8" id="KW-0119">Carbohydrate metabolism</keyword>
<evidence type="ECO:0000256" key="4">
    <source>
        <dbReference type="ARBA" id="ARBA00013186"/>
    </source>
</evidence>
<evidence type="ECO:0000259" key="10">
    <source>
        <dbReference type="SMART" id="SM01007"/>
    </source>
</evidence>
<keyword evidence="12" id="KW-1185">Reference proteome</keyword>
<comment type="similarity">
    <text evidence="3">Belongs to the aldolase class II family. AraD/FucA subfamily.</text>
</comment>
<dbReference type="RefSeq" id="WP_203822212.1">
    <property type="nucleotide sequence ID" value="NZ_BAAABP010000030.1"/>
</dbReference>
<evidence type="ECO:0000313" key="11">
    <source>
        <dbReference type="EMBL" id="GIE15867.1"/>
    </source>
</evidence>
<comment type="caution">
    <text evidence="11">The sequence shown here is derived from an EMBL/GenBank/DDBJ whole genome shotgun (WGS) entry which is preliminary data.</text>
</comment>
<evidence type="ECO:0000256" key="6">
    <source>
        <dbReference type="ARBA" id="ARBA00022833"/>
    </source>
</evidence>
<dbReference type="InterPro" id="IPR036409">
    <property type="entry name" value="Aldolase_II/adducin_N_sf"/>
</dbReference>
<dbReference type="Pfam" id="PF00596">
    <property type="entry name" value="Aldolase_II"/>
    <property type="match status" value="1"/>
</dbReference>
<dbReference type="FunFam" id="3.40.225.10:FF:000001">
    <property type="entry name" value="L-ribulose-5-phosphate 4-epimerase UlaF"/>
    <property type="match status" value="1"/>
</dbReference>
<dbReference type="GO" id="GO:0005829">
    <property type="term" value="C:cytosol"/>
    <property type="evidence" value="ECO:0007669"/>
    <property type="project" value="TreeGrafter"/>
</dbReference>
<reference evidence="11" key="1">
    <citation type="submission" date="2021-01" db="EMBL/GenBank/DDBJ databases">
        <title>Whole genome shotgun sequence of Actinoplanes ferrugineus NBRC 15555.</title>
        <authorList>
            <person name="Komaki H."/>
            <person name="Tamura T."/>
        </authorList>
    </citation>
    <scope>NUCLEOTIDE SEQUENCE</scope>
    <source>
        <strain evidence="11">NBRC 15555</strain>
    </source>
</reference>
<evidence type="ECO:0000256" key="2">
    <source>
        <dbReference type="ARBA" id="ARBA00001947"/>
    </source>
</evidence>
<evidence type="ECO:0000256" key="7">
    <source>
        <dbReference type="ARBA" id="ARBA00023235"/>
    </source>
</evidence>
<dbReference type="EC" id="5.1.3.4" evidence="4"/>
<dbReference type="InterPro" id="IPR050197">
    <property type="entry name" value="Aldolase_class_II_sugar_metab"/>
</dbReference>
<evidence type="ECO:0000256" key="5">
    <source>
        <dbReference type="ARBA" id="ARBA00022723"/>
    </source>
</evidence>
<dbReference type="GO" id="GO:0019323">
    <property type="term" value="P:pentose catabolic process"/>
    <property type="evidence" value="ECO:0007669"/>
    <property type="project" value="TreeGrafter"/>
</dbReference>
<dbReference type="SMART" id="SM01007">
    <property type="entry name" value="Aldolase_II"/>
    <property type="match status" value="1"/>
</dbReference>
<feature type="domain" description="Class II aldolase/adducin N-terminal" evidence="10">
    <location>
        <begin position="6"/>
        <end position="194"/>
    </location>
</feature>
<dbReference type="GO" id="GO:0016832">
    <property type="term" value="F:aldehyde-lyase activity"/>
    <property type="evidence" value="ECO:0007669"/>
    <property type="project" value="TreeGrafter"/>
</dbReference>
<dbReference type="Gene3D" id="3.40.225.10">
    <property type="entry name" value="Class II aldolase/adducin N-terminal domain"/>
    <property type="match status" value="1"/>
</dbReference>
<dbReference type="EMBL" id="BOMM01000073">
    <property type="protein sequence ID" value="GIE15867.1"/>
    <property type="molecule type" value="Genomic_DNA"/>
</dbReference>
<evidence type="ECO:0000256" key="8">
    <source>
        <dbReference type="ARBA" id="ARBA00023277"/>
    </source>
</evidence>
<gene>
    <name evidence="11" type="primary">araD_2</name>
    <name evidence="11" type="ORF">Afe05nite_77070</name>
</gene>
<comment type="catalytic activity">
    <reaction evidence="1">
        <text>L-ribulose 5-phosphate = D-xylulose 5-phosphate</text>
        <dbReference type="Rhea" id="RHEA:22368"/>
        <dbReference type="ChEBI" id="CHEBI:57737"/>
        <dbReference type="ChEBI" id="CHEBI:58226"/>
        <dbReference type="EC" id="5.1.3.4"/>
    </reaction>
</comment>
<accession>A0A919J9P8</accession>
<dbReference type="InterPro" id="IPR001303">
    <property type="entry name" value="Aldolase_II/adducin_N"/>
</dbReference>
<comment type="cofactor">
    <cofactor evidence="2">
        <name>Zn(2+)</name>
        <dbReference type="ChEBI" id="CHEBI:29105"/>
    </cofactor>
</comment>
<dbReference type="NCBIfam" id="NF006047">
    <property type="entry name" value="PRK08193.1"/>
    <property type="match status" value="1"/>
</dbReference>
<dbReference type="Proteomes" id="UP000598174">
    <property type="component" value="Unassembled WGS sequence"/>
</dbReference>
<evidence type="ECO:0000256" key="1">
    <source>
        <dbReference type="ARBA" id="ARBA00001726"/>
    </source>
</evidence>
<keyword evidence="5" id="KW-0479">Metal-binding</keyword>
<keyword evidence="7" id="KW-0413">Isomerase</keyword>
<dbReference type="PANTHER" id="PTHR22789:SF8">
    <property type="entry name" value="L-RIBULOSE-5-PHOSPHATE 4-EPIMERASE SGBE"/>
    <property type="match status" value="1"/>
</dbReference>
<sequence>MRDLLREVLEANVRIATAGLATLTWGNVSGVDRGAGVYVIKPSGVPYASLREEDLVTVEIETGRVVGGSLKPSVDSETHRILYQAFPGIGGITHTHSTHAVAFAQARREIPVLGTTHADNFDGPIPVTRDLTPAECAENYERNTGLVILDVLDGDADSVPAALVASHGPFTWGANATKSLEASIVCEEVARIAIHTLALNPAAQPPEHLIRRHYTRKHGPGSYYGNSAGPAAENSM</sequence>
<dbReference type="GO" id="GO:0008742">
    <property type="term" value="F:L-ribulose-phosphate 4-epimerase activity"/>
    <property type="evidence" value="ECO:0007669"/>
    <property type="project" value="UniProtKB-EC"/>
</dbReference>
<dbReference type="AlphaFoldDB" id="A0A919J9P8"/>
<protein>
    <recommendedName>
        <fullName evidence="4">L-ribulose-5-phosphate 4-epimerase</fullName>
        <ecNumber evidence="4">5.1.3.4</ecNumber>
    </recommendedName>
    <alternativeName>
        <fullName evidence="9">Phosphoribulose isomerase</fullName>
    </alternativeName>
</protein>
<proteinExistence type="inferred from homology"/>
<evidence type="ECO:0000313" key="12">
    <source>
        <dbReference type="Proteomes" id="UP000598174"/>
    </source>
</evidence>